<dbReference type="Proteomes" id="UP000030700">
    <property type="component" value="Unassembled WGS sequence"/>
</dbReference>
<comment type="PTM">
    <text evidence="11">Is synthesized initially as an inactive proenzyme. Formation of the active enzyme involves a self-maturation process in which the active site pyruvoyl group is generated from an internal serine residue via an autocatalytic post-translational modification. Two non-identical subunits are generated from the proenzyme in this reaction, and the pyruvate is formed at the N-terminus of the alpha chain, which is derived from the carboxyl end of the proenzyme. The post-translation cleavage follows an unusual pathway, termed non-hydrolytic serinolysis, in which the side chain hydroxyl group of the serine supplies its oxygen atom to form the C-terminus of the beta chain, while the remainder of the serine residue undergoes an oxidative deamination to produce ammonia and the pyruvoyl prosthetic group on the alpha chain.</text>
</comment>
<dbReference type="UniPathway" id="UPA00558">
    <property type="reaction ID" value="UER00616"/>
</dbReference>
<evidence type="ECO:0000256" key="9">
    <source>
        <dbReference type="ARBA" id="ARBA00023264"/>
    </source>
</evidence>
<evidence type="ECO:0000256" key="5">
    <source>
        <dbReference type="ARBA" id="ARBA00023136"/>
    </source>
</evidence>
<protein>
    <recommendedName>
        <fullName evidence="11">Phosphatidylserine decarboxylase proenzyme</fullName>
        <ecNumber evidence="11">4.1.1.65</ecNumber>
    </recommendedName>
    <component>
        <recommendedName>
            <fullName evidence="11">Phosphatidylserine decarboxylase alpha chain</fullName>
        </recommendedName>
    </component>
    <component>
        <recommendedName>
            <fullName evidence="11">Phosphatidylserine decarboxylase beta chain</fullName>
        </recommendedName>
    </component>
</protein>
<evidence type="ECO:0000256" key="3">
    <source>
        <dbReference type="ARBA" id="ARBA00022793"/>
    </source>
</evidence>
<evidence type="ECO:0000313" key="14">
    <source>
        <dbReference type="Proteomes" id="UP000030700"/>
    </source>
</evidence>
<evidence type="ECO:0000256" key="10">
    <source>
        <dbReference type="ARBA" id="ARBA00023317"/>
    </source>
</evidence>
<comment type="cofactor">
    <cofactor evidence="11">
        <name>pyruvate</name>
        <dbReference type="ChEBI" id="CHEBI:15361"/>
    </cofactor>
    <text evidence="11">Binds 1 pyruvoyl group covalently per subunit.</text>
</comment>
<evidence type="ECO:0000256" key="4">
    <source>
        <dbReference type="ARBA" id="ARBA00023098"/>
    </source>
</evidence>
<keyword evidence="8 11" id="KW-0456">Lyase</keyword>
<keyword evidence="14" id="KW-1185">Reference proteome</keyword>
<dbReference type="STRING" id="1499966.U14_05476"/>
<feature type="site" description="Cleavage (non-hydrolytic); by autocatalysis" evidence="11">
    <location>
        <begin position="185"/>
        <end position="186"/>
    </location>
</feature>
<feature type="chain" id="PRO_5023348256" description="Phosphatidylserine decarboxylase beta chain" evidence="11">
    <location>
        <begin position="1"/>
        <end position="185"/>
    </location>
</feature>
<dbReference type="GO" id="GO:0004609">
    <property type="term" value="F:phosphatidylserine decarboxylase activity"/>
    <property type="evidence" value="ECO:0007669"/>
    <property type="project" value="UniProtKB-UniRule"/>
</dbReference>
<keyword evidence="6 11" id="KW-0865">Zymogen</keyword>
<dbReference type="GO" id="GO:0006646">
    <property type="term" value="P:phosphatidylethanolamine biosynthetic process"/>
    <property type="evidence" value="ECO:0007669"/>
    <property type="project" value="UniProtKB-UniRule"/>
</dbReference>
<dbReference type="HAMAP" id="MF_00664">
    <property type="entry name" value="PS_decarb_PSD_A"/>
    <property type="match status" value="1"/>
</dbReference>
<proteinExistence type="inferred from homology"/>
<dbReference type="PANTHER" id="PTHR35809">
    <property type="entry name" value="ARCHAETIDYLSERINE DECARBOXYLASE PROENZYME-RELATED"/>
    <property type="match status" value="1"/>
</dbReference>
<dbReference type="EMBL" id="DF820460">
    <property type="protein sequence ID" value="GAK54197.1"/>
    <property type="molecule type" value="Genomic_DNA"/>
</dbReference>
<comment type="function">
    <text evidence="11">Catalyzes the formation of phosphatidylethanolamine (PtdEtn) from phosphatidylserine (PtdSer).</text>
</comment>
<dbReference type="Pfam" id="PF02666">
    <property type="entry name" value="PS_Dcarbxylase"/>
    <property type="match status" value="1"/>
</dbReference>
<dbReference type="GO" id="GO:0005886">
    <property type="term" value="C:plasma membrane"/>
    <property type="evidence" value="ECO:0007669"/>
    <property type="project" value="UniProtKB-SubCell"/>
</dbReference>
<feature type="transmembrane region" description="Helical" evidence="12">
    <location>
        <begin position="9"/>
        <end position="27"/>
    </location>
</feature>
<evidence type="ECO:0000256" key="2">
    <source>
        <dbReference type="ARBA" id="ARBA00022516"/>
    </source>
</evidence>
<feature type="modified residue" description="Pyruvic acid (Ser); by autocatalysis" evidence="11">
    <location>
        <position position="186"/>
    </location>
</feature>
<evidence type="ECO:0000313" key="13">
    <source>
        <dbReference type="EMBL" id="GAK54197.1"/>
    </source>
</evidence>
<feature type="active site" description="Schiff-base intermediate with substrate; via pyruvic acid" evidence="11">
    <location>
        <position position="186"/>
    </location>
</feature>
<dbReference type="PANTHER" id="PTHR35809:SF1">
    <property type="entry name" value="ARCHAETIDYLSERINE DECARBOXYLASE PROENZYME-RELATED"/>
    <property type="match status" value="1"/>
</dbReference>
<dbReference type="AlphaFoldDB" id="A0A081BS16"/>
<dbReference type="InterPro" id="IPR003817">
    <property type="entry name" value="PS_Dcarbxylase"/>
</dbReference>
<feature type="chain" id="PRO_5023348257" description="Phosphatidylserine decarboxylase alpha chain" evidence="11">
    <location>
        <begin position="186"/>
        <end position="217"/>
    </location>
</feature>
<reference evidence="13" key="1">
    <citation type="journal article" date="2015" name="PeerJ">
        <title>First genomic representation of candidate bacterial phylum KSB3 points to enhanced environmental sensing as a trigger of wastewater bulking.</title>
        <authorList>
            <person name="Sekiguchi Y."/>
            <person name="Ohashi A."/>
            <person name="Parks D.H."/>
            <person name="Yamauchi T."/>
            <person name="Tyson G.W."/>
            <person name="Hugenholtz P."/>
        </authorList>
    </citation>
    <scope>NUCLEOTIDE SEQUENCE [LARGE SCALE GENOMIC DNA]</scope>
</reference>
<comment type="catalytic activity">
    <reaction evidence="11">
        <text>a 1,2-diacyl-sn-glycero-3-phospho-L-serine + H(+) = a 1,2-diacyl-sn-glycero-3-phosphoethanolamine + CO2</text>
        <dbReference type="Rhea" id="RHEA:20828"/>
        <dbReference type="ChEBI" id="CHEBI:15378"/>
        <dbReference type="ChEBI" id="CHEBI:16526"/>
        <dbReference type="ChEBI" id="CHEBI:57262"/>
        <dbReference type="ChEBI" id="CHEBI:64612"/>
        <dbReference type="EC" id="4.1.1.65"/>
    </reaction>
</comment>
<evidence type="ECO:0000256" key="7">
    <source>
        <dbReference type="ARBA" id="ARBA00023209"/>
    </source>
</evidence>
<keyword evidence="10 11" id="KW-0670">Pyruvate</keyword>
<keyword evidence="3 11" id="KW-0210">Decarboxylase</keyword>
<comment type="subunit">
    <text evidence="11">Heterodimer of a large membrane-associated beta subunit and a small pyruvoyl-containing alpha subunit.</text>
</comment>
<dbReference type="EC" id="4.1.1.65" evidence="11"/>
<keyword evidence="4 11" id="KW-0443">Lipid metabolism</keyword>
<name>A0A081BS16_9BACT</name>
<keyword evidence="12" id="KW-0812">Transmembrane</keyword>
<dbReference type="HOGENOM" id="CLU_072492_2_0_0"/>
<sequence length="217" mass="24165">MRFPIAKESFPFLFPPLLLAIVLLLFPQTRLGVWFWICAILAFCVAGFFRDPEREIPQGDNLIICPADGKIIKIEETRYPALGDETYLQVSIFMSVFNVHINRAPISGTVEQVIYNPGKFLAAFEDKASLLNEQNSVILVSTANGNPVRILVKQIAGLIARRIVCYAKPGTTYERGQRFGLIRFGSRVDLILPKNTALHIKMNEVVTGGTTIIGTLL</sequence>
<gene>
    <name evidence="11" type="primary">psd</name>
    <name evidence="13" type="ORF">U14_05476</name>
</gene>
<keyword evidence="9 11" id="KW-1208">Phospholipid metabolism</keyword>
<keyword evidence="5 11" id="KW-0472">Membrane</keyword>
<keyword evidence="1 11" id="KW-1003">Cell membrane</keyword>
<keyword evidence="7 11" id="KW-0594">Phospholipid biosynthesis</keyword>
<comment type="pathway">
    <text evidence="11">Phospholipid metabolism; phosphatidylethanolamine biosynthesis; phosphatidylethanolamine from CDP-diacylglycerol: step 2/2.</text>
</comment>
<keyword evidence="12" id="KW-1133">Transmembrane helix</keyword>
<evidence type="ECO:0000256" key="1">
    <source>
        <dbReference type="ARBA" id="ARBA00022475"/>
    </source>
</evidence>
<evidence type="ECO:0000256" key="11">
    <source>
        <dbReference type="HAMAP-Rule" id="MF_00664"/>
    </source>
</evidence>
<evidence type="ECO:0000256" key="12">
    <source>
        <dbReference type="SAM" id="Phobius"/>
    </source>
</evidence>
<evidence type="ECO:0000256" key="6">
    <source>
        <dbReference type="ARBA" id="ARBA00023145"/>
    </source>
</evidence>
<accession>A0A081BS16</accession>
<dbReference type="NCBIfam" id="NF003685">
    <property type="entry name" value="PRK05305.2-5"/>
    <property type="match status" value="1"/>
</dbReference>
<comment type="subcellular location">
    <subcellularLocation>
        <location evidence="11">Cell membrane</location>
        <topology evidence="11">Peripheral membrane protein</topology>
    </subcellularLocation>
</comment>
<evidence type="ECO:0000256" key="8">
    <source>
        <dbReference type="ARBA" id="ARBA00023239"/>
    </source>
</evidence>
<dbReference type="InterPro" id="IPR033175">
    <property type="entry name" value="PSD-A"/>
</dbReference>
<keyword evidence="2 11" id="KW-0444">Lipid biosynthesis</keyword>
<dbReference type="NCBIfam" id="NF003678">
    <property type="entry name" value="PRK05305.1-2"/>
    <property type="match status" value="1"/>
</dbReference>
<feature type="transmembrane region" description="Helical" evidence="12">
    <location>
        <begin position="33"/>
        <end position="49"/>
    </location>
</feature>
<comment type="similarity">
    <text evidence="11">Belongs to the phosphatidylserine decarboxylase family. PSD-A subfamily.</text>
</comment>
<organism evidence="13">
    <name type="scientific">Candidatus Moduliflexus flocculans</name>
    <dbReference type="NCBI Taxonomy" id="1499966"/>
    <lineage>
        <taxon>Bacteria</taxon>
        <taxon>Candidatus Moduliflexota</taxon>
        <taxon>Candidatus Moduliflexia</taxon>
        <taxon>Candidatus Moduliflexales</taxon>
        <taxon>Candidatus Moduliflexaceae</taxon>
    </lineage>
</organism>